<dbReference type="EnsemblPlants" id="AVESA.00010b.r2.5DG1004550.1">
    <property type="protein sequence ID" value="AVESA.00010b.r2.5DG1004550.1.CDS"/>
    <property type="gene ID" value="AVESA.00010b.r2.5DG1004550"/>
</dbReference>
<name>A0ACD5YM46_AVESA</name>
<accession>A0ACD5YM46</accession>
<evidence type="ECO:0000313" key="1">
    <source>
        <dbReference type="EnsemblPlants" id="AVESA.00010b.r2.5DG1004550.1.CDS"/>
    </source>
</evidence>
<reference evidence="1" key="2">
    <citation type="submission" date="2025-09" db="UniProtKB">
        <authorList>
            <consortium name="EnsemblPlants"/>
        </authorList>
    </citation>
    <scope>IDENTIFICATION</scope>
</reference>
<organism evidence="1 2">
    <name type="scientific">Avena sativa</name>
    <name type="common">Oat</name>
    <dbReference type="NCBI Taxonomy" id="4498"/>
    <lineage>
        <taxon>Eukaryota</taxon>
        <taxon>Viridiplantae</taxon>
        <taxon>Streptophyta</taxon>
        <taxon>Embryophyta</taxon>
        <taxon>Tracheophyta</taxon>
        <taxon>Spermatophyta</taxon>
        <taxon>Magnoliopsida</taxon>
        <taxon>Liliopsida</taxon>
        <taxon>Poales</taxon>
        <taxon>Poaceae</taxon>
        <taxon>BOP clade</taxon>
        <taxon>Pooideae</taxon>
        <taxon>Poodae</taxon>
        <taxon>Poeae</taxon>
        <taxon>Poeae Chloroplast Group 1 (Aveneae type)</taxon>
        <taxon>Aveninae</taxon>
        <taxon>Avena</taxon>
    </lineage>
</organism>
<evidence type="ECO:0000313" key="2">
    <source>
        <dbReference type="Proteomes" id="UP001732700"/>
    </source>
</evidence>
<keyword evidence="2" id="KW-1185">Reference proteome</keyword>
<sequence>MWIRHLERILSHAGGASQACARAKQVVAMAMGAAATAAACFSSASTGVSRSRVRAQAKSWAGGAKELVQSGAVKAVRPKDAAEVMGAEGFQLLDIRPAWEHGRAAVRGSVHVPLFISDDDMSPVTLLKKWVHLGYIGLWTGQSFTKMNDRFLDDVASAVSGKDAKLLVACGEGLRSLIAVRMLHDDGYKNVGWLAGGFSKSVDGDFADVEGESKLRYATIGGTSYIFLQILLLLGVVQ</sequence>
<dbReference type="Proteomes" id="UP001732700">
    <property type="component" value="Chromosome 5D"/>
</dbReference>
<reference evidence="1" key="1">
    <citation type="submission" date="2021-05" db="EMBL/GenBank/DDBJ databases">
        <authorList>
            <person name="Scholz U."/>
            <person name="Mascher M."/>
            <person name="Fiebig A."/>
        </authorList>
    </citation>
    <scope>NUCLEOTIDE SEQUENCE [LARGE SCALE GENOMIC DNA]</scope>
</reference>
<protein>
    <submittedName>
        <fullName evidence="1">Uncharacterized protein</fullName>
    </submittedName>
</protein>
<proteinExistence type="predicted"/>